<dbReference type="KEGG" id="otr:OTERR_02530"/>
<sequence>MVPTDRDTAAVALSAATADNADNAADVGTPPPARDAIPTIPAADLTPLLDAAAAAGLLARQQVGPLAAFLAPRLSSASPSSPAGNGESAGARFKAAHILYYLGGMLAIGAASLFLTVGFAQLGGAGMALIAALYAVAAYRVATHFLGRGLRVPAGILATLVVVLVPLATYGLLLALGFDFLGRSYPQYHARIDPVWLVLEVVTLAVGAGLLQRLRLPFMVMPVAVTLWYMSMDLAALLLASPNLAGLAWADSWRFREQFSLVFGLLTLGLAFWVDLRSRFSRPGEDFAFWLHLAGLLAFWGGLSSLDSGSEWGRFAYAMINLGLIIVGTLLVRRAYVVFGGLGLAFYLGYLAHRVFRDSLLFPFALTLLGLGIIALGLVWQRHQDAWRDRLLAALPGPLAELLRRRQAEG</sequence>
<evidence type="ECO:0000313" key="3">
    <source>
        <dbReference type="Proteomes" id="UP000323671"/>
    </source>
</evidence>
<feature type="transmembrane region" description="Helical" evidence="1">
    <location>
        <begin position="218"/>
        <end position="239"/>
    </location>
</feature>
<dbReference type="RefSeq" id="WP_223115977.1">
    <property type="nucleotide sequence ID" value="NZ_CP022579.1"/>
</dbReference>
<proteinExistence type="predicted"/>
<dbReference type="Proteomes" id="UP000323671">
    <property type="component" value="Chromosome"/>
</dbReference>
<evidence type="ECO:0008006" key="4">
    <source>
        <dbReference type="Google" id="ProtNLM"/>
    </source>
</evidence>
<evidence type="ECO:0000256" key="1">
    <source>
        <dbReference type="SAM" id="Phobius"/>
    </source>
</evidence>
<feature type="transmembrane region" description="Helical" evidence="1">
    <location>
        <begin position="336"/>
        <end position="353"/>
    </location>
</feature>
<dbReference type="AlphaFoldDB" id="A0A5C1E5A4"/>
<feature type="transmembrane region" description="Helical" evidence="1">
    <location>
        <begin position="359"/>
        <end position="380"/>
    </location>
</feature>
<feature type="transmembrane region" description="Helical" evidence="1">
    <location>
        <begin position="288"/>
        <end position="306"/>
    </location>
</feature>
<gene>
    <name evidence="2" type="ORF">OTERR_02530</name>
</gene>
<reference evidence="2 3" key="1">
    <citation type="submission" date="2017-07" db="EMBL/GenBank/DDBJ databases">
        <title>Complete genome sequence of Oryzomicrobium terrae TPP412.</title>
        <authorList>
            <person name="Chiu L.-W."/>
            <person name="Lo K.-J."/>
            <person name="Tsai Y.-M."/>
            <person name="Lin S.-S."/>
            <person name="Kuo C.-H."/>
            <person name="Liu C.-T."/>
        </authorList>
    </citation>
    <scope>NUCLEOTIDE SEQUENCE [LARGE SCALE GENOMIC DNA]</scope>
    <source>
        <strain evidence="2 3">TPP412</strain>
    </source>
</reference>
<feature type="transmembrane region" description="Helical" evidence="1">
    <location>
        <begin position="259"/>
        <end position="276"/>
    </location>
</feature>
<organism evidence="2 3">
    <name type="scientific">Oryzomicrobium terrae</name>
    <dbReference type="NCBI Taxonomy" id="1735038"/>
    <lineage>
        <taxon>Bacteria</taxon>
        <taxon>Pseudomonadati</taxon>
        <taxon>Pseudomonadota</taxon>
        <taxon>Betaproteobacteria</taxon>
        <taxon>Rhodocyclales</taxon>
        <taxon>Rhodocyclaceae</taxon>
        <taxon>Oryzomicrobium</taxon>
    </lineage>
</organism>
<keyword evidence="1" id="KW-0812">Transmembrane</keyword>
<feature type="transmembrane region" description="Helical" evidence="1">
    <location>
        <begin position="312"/>
        <end position="331"/>
    </location>
</feature>
<keyword evidence="1" id="KW-0472">Membrane</keyword>
<evidence type="ECO:0000313" key="2">
    <source>
        <dbReference type="EMBL" id="QEL63729.1"/>
    </source>
</evidence>
<feature type="transmembrane region" description="Helical" evidence="1">
    <location>
        <begin position="125"/>
        <end position="142"/>
    </location>
</feature>
<keyword evidence="3" id="KW-1185">Reference proteome</keyword>
<feature type="transmembrane region" description="Helical" evidence="1">
    <location>
        <begin position="98"/>
        <end position="119"/>
    </location>
</feature>
<keyword evidence="1" id="KW-1133">Transmembrane helix</keyword>
<protein>
    <recommendedName>
        <fullName evidence="4">DUF2157 domain-containing protein</fullName>
    </recommendedName>
</protein>
<dbReference type="EMBL" id="CP022579">
    <property type="protein sequence ID" value="QEL63729.1"/>
    <property type="molecule type" value="Genomic_DNA"/>
</dbReference>
<feature type="transmembrane region" description="Helical" evidence="1">
    <location>
        <begin position="154"/>
        <end position="175"/>
    </location>
</feature>
<name>A0A5C1E5A4_9RHOO</name>
<accession>A0A5C1E5A4</accession>
<feature type="transmembrane region" description="Helical" evidence="1">
    <location>
        <begin position="195"/>
        <end position="211"/>
    </location>
</feature>